<evidence type="ECO:0000313" key="1">
    <source>
        <dbReference type="EMBL" id="SVE53546.1"/>
    </source>
</evidence>
<accession>A0A383E9M5</accession>
<gene>
    <name evidence="1" type="ORF">METZ01_LOCUS506400</name>
</gene>
<proteinExistence type="predicted"/>
<dbReference type="EMBL" id="UINC01224081">
    <property type="protein sequence ID" value="SVE53546.1"/>
    <property type="molecule type" value="Genomic_DNA"/>
</dbReference>
<reference evidence="1" key="1">
    <citation type="submission" date="2018-05" db="EMBL/GenBank/DDBJ databases">
        <authorList>
            <person name="Lanie J.A."/>
            <person name="Ng W.-L."/>
            <person name="Kazmierczak K.M."/>
            <person name="Andrzejewski T.M."/>
            <person name="Davidsen T.M."/>
            <person name="Wayne K.J."/>
            <person name="Tettelin H."/>
            <person name="Glass J.I."/>
            <person name="Rusch D."/>
            <person name="Podicherti R."/>
            <person name="Tsui H.-C.T."/>
            <person name="Winkler M.E."/>
        </authorList>
    </citation>
    <scope>NUCLEOTIDE SEQUENCE</scope>
</reference>
<feature type="non-terminal residue" evidence="1">
    <location>
        <position position="1"/>
    </location>
</feature>
<protein>
    <submittedName>
        <fullName evidence="1">Uncharacterized protein</fullName>
    </submittedName>
</protein>
<sequence>VFFNLNIKLYDESYTTHVKIIISHHFSIDKLCLKM</sequence>
<dbReference type="AlphaFoldDB" id="A0A383E9M5"/>
<organism evidence="1">
    <name type="scientific">marine metagenome</name>
    <dbReference type="NCBI Taxonomy" id="408172"/>
    <lineage>
        <taxon>unclassified sequences</taxon>
        <taxon>metagenomes</taxon>
        <taxon>ecological metagenomes</taxon>
    </lineage>
</organism>
<name>A0A383E9M5_9ZZZZ</name>